<dbReference type="Pfam" id="PF00010">
    <property type="entry name" value="HLH"/>
    <property type="match status" value="1"/>
</dbReference>
<dbReference type="AlphaFoldDB" id="A0A6S7IMJ5"/>
<dbReference type="InterPro" id="IPR036638">
    <property type="entry name" value="HLH_DNA-bd_sf"/>
</dbReference>
<dbReference type="GO" id="GO:0005634">
    <property type="term" value="C:nucleus"/>
    <property type="evidence" value="ECO:0007669"/>
    <property type="project" value="UniProtKB-SubCell"/>
</dbReference>
<sequence length="273" mass="31081">MKERLPASQQSCEPGEKKTCQETKSLEGNETTTYSELLTPDHDCPLSSMLNLPLSKGGANTPALPSSTTTVPPPGEQFIPEHYPYPQEEMKKSNEAMVLPDAFNFQNQELVIPNTCNSHADPNTLYFPSNRTFEKKEVPSFHEVQVKSDIARKASEVLKNEKQYATRMTTVSFPVKFGENSRKRQRTNDGVKSALQRKMEHLDKEKERRLRQTKCYDYLRSLVPCGNLKTDKANILEVTVAYLTYIKETLGTSMDVIDKNFLDDFERNKESSD</sequence>
<name>A0A6S7IMJ5_PARCT</name>
<evidence type="ECO:0000256" key="2">
    <source>
        <dbReference type="ARBA" id="ARBA00022473"/>
    </source>
</evidence>
<dbReference type="PANTHER" id="PTHR15402:SF2">
    <property type="entry name" value="TRANSCRIPTION FACTOR LIKE 5"/>
    <property type="match status" value="1"/>
</dbReference>
<dbReference type="GO" id="GO:0007283">
    <property type="term" value="P:spermatogenesis"/>
    <property type="evidence" value="ECO:0007669"/>
    <property type="project" value="UniProtKB-KW"/>
</dbReference>
<dbReference type="PANTHER" id="PTHR15402">
    <property type="entry name" value="TRANSCRIPTION FACTOR-LIKE 5 PROTEIN"/>
    <property type="match status" value="1"/>
</dbReference>
<dbReference type="GO" id="GO:0030154">
    <property type="term" value="P:cell differentiation"/>
    <property type="evidence" value="ECO:0007669"/>
    <property type="project" value="UniProtKB-KW"/>
</dbReference>
<feature type="compositionally biased region" description="Basic and acidic residues" evidence="9">
    <location>
        <begin position="14"/>
        <end position="27"/>
    </location>
</feature>
<dbReference type="SMART" id="SM00353">
    <property type="entry name" value="HLH"/>
    <property type="match status" value="1"/>
</dbReference>
<evidence type="ECO:0000256" key="4">
    <source>
        <dbReference type="ARBA" id="ARBA00022871"/>
    </source>
</evidence>
<evidence type="ECO:0000256" key="9">
    <source>
        <dbReference type="SAM" id="MobiDB-lite"/>
    </source>
</evidence>
<keyword evidence="2" id="KW-0217">Developmental protein</keyword>
<dbReference type="Gene3D" id="4.10.280.10">
    <property type="entry name" value="Helix-loop-helix DNA-binding domain"/>
    <property type="match status" value="1"/>
</dbReference>
<evidence type="ECO:0000256" key="3">
    <source>
        <dbReference type="ARBA" id="ARBA00022782"/>
    </source>
</evidence>
<evidence type="ECO:0000256" key="5">
    <source>
        <dbReference type="ARBA" id="ARBA00023015"/>
    </source>
</evidence>
<comment type="caution">
    <text evidence="10">The sequence shown here is derived from an EMBL/GenBank/DDBJ whole genome shotgun (WGS) entry which is preliminary data.</text>
</comment>
<protein>
    <submittedName>
        <fullName evidence="10">Transcription factor-like 5 isoform X1</fullName>
    </submittedName>
</protein>
<evidence type="ECO:0000313" key="11">
    <source>
        <dbReference type="Proteomes" id="UP001152795"/>
    </source>
</evidence>
<dbReference type="InterPro" id="IPR039583">
    <property type="entry name" value="TCFL5/SOLH1/2"/>
</dbReference>
<dbReference type="Proteomes" id="UP001152795">
    <property type="component" value="Unassembled WGS sequence"/>
</dbReference>
<dbReference type="GO" id="GO:0046983">
    <property type="term" value="F:protein dimerization activity"/>
    <property type="evidence" value="ECO:0007669"/>
    <property type="project" value="InterPro"/>
</dbReference>
<dbReference type="OrthoDB" id="5975263at2759"/>
<keyword evidence="6" id="KW-0238">DNA-binding</keyword>
<feature type="region of interest" description="Disordered" evidence="9">
    <location>
        <begin position="1"/>
        <end position="75"/>
    </location>
</feature>
<dbReference type="InterPro" id="IPR011598">
    <property type="entry name" value="bHLH_dom"/>
</dbReference>
<evidence type="ECO:0000256" key="1">
    <source>
        <dbReference type="ARBA" id="ARBA00004123"/>
    </source>
</evidence>
<comment type="subcellular location">
    <subcellularLocation>
        <location evidence="1">Nucleus</location>
    </subcellularLocation>
</comment>
<evidence type="ECO:0000313" key="10">
    <source>
        <dbReference type="EMBL" id="CAB4007071.1"/>
    </source>
</evidence>
<keyword evidence="11" id="KW-1185">Reference proteome</keyword>
<evidence type="ECO:0000256" key="7">
    <source>
        <dbReference type="ARBA" id="ARBA00023163"/>
    </source>
</evidence>
<gene>
    <name evidence="10" type="ORF">PACLA_8A075017</name>
</gene>
<evidence type="ECO:0000256" key="6">
    <source>
        <dbReference type="ARBA" id="ARBA00023125"/>
    </source>
</evidence>
<dbReference type="EMBL" id="CACRXK020005687">
    <property type="protein sequence ID" value="CAB4007071.1"/>
    <property type="molecule type" value="Genomic_DNA"/>
</dbReference>
<keyword evidence="8" id="KW-0539">Nucleus</keyword>
<reference evidence="10" key="1">
    <citation type="submission" date="2020-04" db="EMBL/GenBank/DDBJ databases">
        <authorList>
            <person name="Alioto T."/>
            <person name="Alioto T."/>
            <person name="Gomez Garrido J."/>
        </authorList>
    </citation>
    <scope>NUCLEOTIDE SEQUENCE</scope>
    <source>
        <strain evidence="10">A484AB</strain>
    </source>
</reference>
<keyword evidence="5" id="KW-0805">Transcription regulation</keyword>
<dbReference type="SUPFAM" id="SSF47459">
    <property type="entry name" value="HLH, helix-loop-helix DNA-binding domain"/>
    <property type="match status" value="1"/>
</dbReference>
<accession>A0A6S7IMJ5</accession>
<keyword evidence="3" id="KW-0221">Differentiation</keyword>
<evidence type="ECO:0000256" key="8">
    <source>
        <dbReference type="ARBA" id="ARBA00023242"/>
    </source>
</evidence>
<keyword evidence="4" id="KW-0744">Spermatogenesis</keyword>
<proteinExistence type="predicted"/>
<dbReference type="GO" id="GO:0000981">
    <property type="term" value="F:DNA-binding transcription factor activity, RNA polymerase II-specific"/>
    <property type="evidence" value="ECO:0007669"/>
    <property type="project" value="TreeGrafter"/>
</dbReference>
<organism evidence="10 11">
    <name type="scientific">Paramuricea clavata</name>
    <name type="common">Red gorgonian</name>
    <name type="synonym">Violescent sea-whip</name>
    <dbReference type="NCBI Taxonomy" id="317549"/>
    <lineage>
        <taxon>Eukaryota</taxon>
        <taxon>Metazoa</taxon>
        <taxon>Cnidaria</taxon>
        <taxon>Anthozoa</taxon>
        <taxon>Octocorallia</taxon>
        <taxon>Malacalcyonacea</taxon>
        <taxon>Plexauridae</taxon>
        <taxon>Paramuricea</taxon>
    </lineage>
</organism>
<dbReference type="PROSITE" id="PS50888">
    <property type="entry name" value="BHLH"/>
    <property type="match status" value="1"/>
</dbReference>
<dbReference type="GO" id="GO:0000978">
    <property type="term" value="F:RNA polymerase II cis-regulatory region sequence-specific DNA binding"/>
    <property type="evidence" value="ECO:0007669"/>
    <property type="project" value="TreeGrafter"/>
</dbReference>
<keyword evidence="7" id="KW-0804">Transcription</keyword>